<evidence type="ECO:0000259" key="2">
    <source>
        <dbReference type="PROSITE" id="PS50086"/>
    </source>
</evidence>
<dbReference type="SUPFAM" id="SSF47923">
    <property type="entry name" value="Ypt/Rab-GAP domain of gyp1p"/>
    <property type="match status" value="2"/>
</dbReference>
<dbReference type="Gene3D" id="1.10.8.270">
    <property type="entry name" value="putative rabgap domain of human tbc1 domain family member 14 like domains"/>
    <property type="match status" value="1"/>
</dbReference>
<dbReference type="InterPro" id="IPR035969">
    <property type="entry name" value="Rab-GAP_TBC_sf"/>
</dbReference>
<dbReference type="Gene3D" id="1.10.472.80">
    <property type="entry name" value="Ypt/Rab-GAP domain of gyp1p, domain 3"/>
    <property type="match status" value="1"/>
</dbReference>
<keyword evidence="4" id="KW-1185">Reference proteome</keyword>
<dbReference type="KEGG" id="som:SOMG_02912"/>
<protein>
    <submittedName>
        <fullName evidence="3">Rab GAP</fullName>
    </submittedName>
</protein>
<dbReference type="PANTHER" id="PTHR47219:SF9">
    <property type="entry name" value="GTPASE ACTIVATING PROTEIN AND CENTROSOME-ASSOCIATED, ISOFORM B"/>
    <property type="match status" value="1"/>
</dbReference>
<dbReference type="RefSeq" id="XP_056038506.1">
    <property type="nucleotide sequence ID" value="XM_056181703.1"/>
</dbReference>
<feature type="compositionally biased region" description="Low complexity" evidence="1">
    <location>
        <begin position="31"/>
        <end position="41"/>
    </location>
</feature>
<dbReference type="EMBL" id="CP115612">
    <property type="protein sequence ID" value="WBW74263.1"/>
    <property type="molecule type" value="Genomic_DNA"/>
</dbReference>
<organism evidence="3 4">
    <name type="scientific">Schizosaccharomyces osmophilus</name>
    <dbReference type="NCBI Taxonomy" id="2545709"/>
    <lineage>
        <taxon>Eukaryota</taxon>
        <taxon>Fungi</taxon>
        <taxon>Dikarya</taxon>
        <taxon>Ascomycota</taxon>
        <taxon>Taphrinomycotina</taxon>
        <taxon>Schizosaccharomycetes</taxon>
        <taxon>Schizosaccharomycetales</taxon>
        <taxon>Schizosaccharomycetaceae</taxon>
        <taxon>Schizosaccharomyces</taxon>
    </lineage>
</organism>
<dbReference type="GO" id="GO:0031267">
    <property type="term" value="F:small GTPase binding"/>
    <property type="evidence" value="ECO:0007669"/>
    <property type="project" value="TreeGrafter"/>
</dbReference>
<dbReference type="PROSITE" id="PS50086">
    <property type="entry name" value="TBC_RABGAP"/>
    <property type="match status" value="1"/>
</dbReference>
<dbReference type="Proteomes" id="UP001212411">
    <property type="component" value="Chromosome 2"/>
</dbReference>
<dbReference type="PANTHER" id="PTHR47219">
    <property type="entry name" value="RAB GTPASE-ACTIVATING PROTEIN 1-LIKE"/>
    <property type="match status" value="1"/>
</dbReference>
<gene>
    <name evidence="3" type="ORF">SOMG_02912</name>
</gene>
<dbReference type="InterPro" id="IPR000195">
    <property type="entry name" value="Rab-GAP-TBC_dom"/>
</dbReference>
<evidence type="ECO:0000313" key="4">
    <source>
        <dbReference type="Proteomes" id="UP001212411"/>
    </source>
</evidence>
<dbReference type="Gene3D" id="1.10.10.750">
    <property type="entry name" value="Ypt/Rab-GAP domain of gyp1p, domain 1"/>
    <property type="match status" value="1"/>
</dbReference>
<name>A0AAE9WE80_9SCHI</name>
<evidence type="ECO:0000313" key="3">
    <source>
        <dbReference type="EMBL" id="WBW74263.1"/>
    </source>
</evidence>
<dbReference type="GO" id="GO:0005096">
    <property type="term" value="F:GTPase activator activity"/>
    <property type="evidence" value="ECO:0007669"/>
    <property type="project" value="TreeGrafter"/>
</dbReference>
<evidence type="ECO:0000256" key="1">
    <source>
        <dbReference type="SAM" id="MobiDB-lite"/>
    </source>
</evidence>
<dbReference type="AlphaFoldDB" id="A0AAE9WE80"/>
<dbReference type="Pfam" id="PF00566">
    <property type="entry name" value="RabGAP-TBC"/>
    <property type="match status" value="1"/>
</dbReference>
<accession>A0AAE9WE80</accession>
<feature type="domain" description="Rab-GAP TBC" evidence="2">
    <location>
        <begin position="210"/>
        <end position="413"/>
    </location>
</feature>
<feature type="region of interest" description="Disordered" evidence="1">
    <location>
        <begin position="24"/>
        <end position="48"/>
    </location>
</feature>
<proteinExistence type="predicted"/>
<dbReference type="InterPro" id="IPR050302">
    <property type="entry name" value="Rab_GAP_TBC_domain"/>
</dbReference>
<sequence length="467" mass="53999">MESLESVNANSGSTVRKSWWWSTKRKGYQAPGPSKSSSSGRRSSDEIIPDELVVLDESSLCNVPMELPTGVSNDTASKSFSKLSREDQMLSLRLNSVHESMFKKVPRQFTDALLDPGPPSKEKQAVLSVGRPSWLPPKSKAEEKQHLREFEQIRRTALKHDKLNEKEKIKKMEQQRKKNQHLVEFWDRYIFRYWPDSLTSSKVAGIWREGIPFRIRGKAWQKVIGNHLQLDYQTFFLACESAKKLAHSNENDQTQDINMFSHDKSALEVDIESTIPHLHLFQKGEALHNDLIQLVSAFSAYRYNVRYVPGSTFVGALVLLNMNLTSAFNAMVNLLDRPFMHAVYTQDKEALASFTNLFLSSLKKSLPELATHFQFTLQIQPDEYLYPLLQRFFIPMNSVDISSRIMDCYLFEEDPFLIKVLVALFSQLKYKLLENDFRLLQNTLFYQPWELGKEDEFMKKVFEASIS</sequence>
<dbReference type="GeneID" id="80876392"/>
<reference evidence="3 4" key="1">
    <citation type="journal article" date="2023" name="G3 (Bethesda)">
        <title>A high-quality reference genome for the fission yeast Schizosaccharomyces osmophilus.</title>
        <authorList>
            <person name="Jia G.S."/>
            <person name="Zhang W.C."/>
            <person name="Liang Y."/>
            <person name="Liu X.H."/>
            <person name="Rhind N."/>
            <person name="Pidoux A."/>
            <person name="Brysch-Herzberg M."/>
            <person name="Du L.L."/>
        </authorList>
    </citation>
    <scope>NUCLEOTIDE SEQUENCE [LARGE SCALE GENOMIC DNA]</scope>
    <source>
        <strain evidence="3 4">CBS 15793</strain>
    </source>
</reference>
<dbReference type="SMART" id="SM00164">
    <property type="entry name" value="TBC"/>
    <property type="match status" value="1"/>
</dbReference>